<evidence type="ECO:0000259" key="13">
    <source>
        <dbReference type="Pfam" id="PF08009"/>
    </source>
</evidence>
<dbReference type="Pfam" id="PF08009">
    <property type="entry name" value="CDP-OH_P_tran_2"/>
    <property type="match status" value="1"/>
</dbReference>
<dbReference type="GO" id="GO:0016780">
    <property type="term" value="F:phosphotransferase activity, for other substituted phosphate groups"/>
    <property type="evidence" value="ECO:0007669"/>
    <property type="project" value="InterPro"/>
</dbReference>
<evidence type="ECO:0000256" key="6">
    <source>
        <dbReference type="ARBA" id="ARBA00022989"/>
    </source>
</evidence>
<accession>A0A4Q9VX82</accession>
<evidence type="ECO:0000256" key="8">
    <source>
        <dbReference type="ARBA" id="ARBA00023136"/>
    </source>
</evidence>
<dbReference type="InterPro" id="IPR050324">
    <property type="entry name" value="CDP-alcohol_PTase-I"/>
</dbReference>
<name>A0A4Q9VX82_9HYPH</name>
<keyword evidence="5 12" id="KW-0812">Transmembrane</keyword>
<feature type="transmembrane region" description="Helical" evidence="12">
    <location>
        <begin position="53"/>
        <end position="71"/>
    </location>
</feature>
<dbReference type="PROSITE" id="PS00379">
    <property type="entry name" value="CDP_ALCOHOL_P_TRANSF"/>
    <property type="match status" value="1"/>
</dbReference>
<feature type="transmembrane region" description="Helical" evidence="12">
    <location>
        <begin position="182"/>
        <end position="205"/>
    </location>
</feature>
<comment type="subcellular location">
    <subcellularLocation>
        <location evidence="1">Membrane</location>
        <topology evidence="1">Multi-pass membrane protein</topology>
    </subcellularLocation>
</comment>
<keyword evidence="7" id="KW-0443">Lipid metabolism</keyword>
<evidence type="ECO:0000256" key="3">
    <source>
        <dbReference type="ARBA" id="ARBA00022516"/>
    </source>
</evidence>
<feature type="transmembrane region" description="Helical" evidence="12">
    <location>
        <begin position="92"/>
        <end position="110"/>
    </location>
</feature>
<reference evidence="14 15" key="1">
    <citation type="submission" date="2019-02" db="EMBL/GenBank/DDBJ databases">
        <title>Siculibacillus lacustris gen. nov., sp. nov., a new rosette-forming bacterium isolated from a freshwater crater lake (Lake St. Ana, Romania).</title>
        <authorList>
            <person name="Felfoldi T."/>
            <person name="Marton Z."/>
            <person name="Szabo A."/>
            <person name="Mentes A."/>
            <person name="Boka K."/>
            <person name="Marialigeti K."/>
            <person name="Mathe I."/>
            <person name="Koncz M."/>
            <person name="Schumann P."/>
            <person name="Toth E."/>
        </authorList>
    </citation>
    <scope>NUCLEOTIDE SEQUENCE [LARGE SCALE GENOMIC DNA]</scope>
    <source>
        <strain evidence="14 15">SA-279</strain>
    </source>
</reference>
<keyword evidence="9" id="KW-0594">Phospholipid biosynthesis</keyword>
<dbReference type="Gene3D" id="1.20.120.1760">
    <property type="match status" value="1"/>
</dbReference>
<keyword evidence="6 12" id="KW-1133">Transmembrane helix</keyword>
<evidence type="ECO:0000256" key="11">
    <source>
        <dbReference type="RuleBase" id="RU003750"/>
    </source>
</evidence>
<evidence type="ECO:0000313" key="14">
    <source>
        <dbReference type="EMBL" id="TBW40881.1"/>
    </source>
</evidence>
<dbReference type="Pfam" id="PF01066">
    <property type="entry name" value="CDP-OH_P_transf"/>
    <property type="match status" value="1"/>
</dbReference>
<dbReference type="AlphaFoldDB" id="A0A4Q9VX82"/>
<evidence type="ECO:0000256" key="1">
    <source>
        <dbReference type="ARBA" id="ARBA00004141"/>
    </source>
</evidence>
<dbReference type="RefSeq" id="WP_131305290.1">
    <property type="nucleotide sequence ID" value="NZ_SJFN01000002.1"/>
</dbReference>
<keyword evidence="15" id="KW-1185">Reference proteome</keyword>
<keyword evidence="4 11" id="KW-0808">Transferase</keyword>
<evidence type="ECO:0000256" key="4">
    <source>
        <dbReference type="ARBA" id="ARBA00022679"/>
    </source>
</evidence>
<comment type="caution">
    <text evidence="14">The sequence shown here is derived from an EMBL/GenBank/DDBJ whole genome shotgun (WGS) entry which is preliminary data.</text>
</comment>
<dbReference type="GO" id="GO:0016020">
    <property type="term" value="C:membrane"/>
    <property type="evidence" value="ECO:0007669"/>
    <property type="project" value="UniProtKB-SubCell"/>
</dbReference>
<evidence type="ECO:0000256" key="10">
    <source>
        <dbReference type="ARBA" id="ARBA00023264"/>
    </source>
</evidence>
<sequence>MSDLFPPVVHQSVRTGRRFARLRSVPFRVVLPNLVTLLALCAGLSGIRVGLEGHFEWAVGAVVVAALLDAVDGRVARWLKGTSRFGAELDSLADFVNFGVVPGLLLYIWVLNQAGSFGWLAVLAYVIAAVLRLARFNVMIETPKPAWHADFFVGMPAPAAAITALLPLYLAEILPIGRVPGVAAVVAIHTIFVAFMMVSTIPTWSGKKFGTRVPRESVIPLSVAVVLFAASLVSFPFPILTVVTLAYVAAIPFGWRAFRRLAAADAEAARRQAQAADEAVTSPG</sequence>
<feature type="transmembrane region" description="Helical" evidence="12">
    <location>
        <begin position="27"/>
        <end position="47"/>
    </location>
</feature>
<evidence type="ECO:0000256" key="5">
    <source>
        <dbReference type="ARBA" id="ARBA00022692"/>
    </source>
</evidence>
<gene>
    <name evidence="14" type="ORF">EYW49_01640</name>
</gene>
<feature type="transmembrane region" description="Helical" evidence="12">
    <location>
        <begin position="116"/>
        <end position="134"/>
    </location>
</feature>
<dbReference type="InterPro" id="IPR012616">
    <property type="entry name" value="CDP-OH_P_trans_C"/>
</dbReference>
<evidence type="ECO:0000256" key="2">
    <source>
        <dbReference type="ARBA" id="ARBA00010441"/>
    </source>
</evidence>
<dbReference type="Proteomes" id="UP000292781">
    <property type="component" value="Unassembled WGS sequence"/>
</dbReference>
<proteinExistence type="inferred from homology"/>
<feature type="transmembrane region" description="Helical" evidence="12">
    <location>
        <begin position="217"/>
        <end position="233"/>
    </location>
</feature>
<evidence type="ECO:0000256" key="9">
    <source>
        <dbReference type="ARBA" id="ARBA00023209"/>
    </source>
</evidence>
<evidence type="ECO:0000313" key="15">
    <source>
        <dbReference type="Proteomes" id="UP000292781"/>
    </source>
</evidence>
<keyword evidence="3" id="KW-0444">Lipid biosynthesis</keyword>
<dbReference type="InterPro" id="IPR048254">
    <property type="entry name" value="CDP_ALCOHOL_P_TRANSF_CS"/>
</dbReference>
<dbReference type="PANTHER" id="PTHR14269">
    <property type="entry name" value="CDP-DIACYLGLYCEROL--GLYCEROL-3-PHOSPHATE 3-PHOSPHATIDYLTRANSFERASE-RELATED"/>
    <property type="match status" value="1"/>
</dbReference>
<keyword evidence="10" id="KW-1208">Phospholipid metabolism</keyword>
<feature type="domain" description="CDP-alcohol phosphatidyltransferase C-terminal" evidence="13">
    <location>
        <begin position="218"/>
        <end position="252"/>
    </location>
</feature>
<dbReference type="InterPro" id="IPR000462">
    <property type="entry name" value="CDP-OH_P_trans"/>
</dbReference>
<dbReference type="GO" id="GO:0008654">
    <property type="term" value="P:phospholipid biosynthetic process"/>
    <property type="evidence" value="ECO:0007669"/>
    <property type="project" value="UniProtKB-KW"/>
</dbReference>
<feature type="transmembrane region" description="Helical" evidence="12">
    <location>
        <begin position="146"/>
        <end position="170"/>
    </location>
</feature>
<keyword evidence="8 12" id="KW-0472">Membrane</keyword>
<comment type="similarity">
    <text evidence="2 11">Belongs to the CDP-alcohol phosphatidyltransferase class-I family.</text>
</comment>
<evidence type="ECO:0000256" key="12">
    <source>
        <dbReference type="SAM" id="Phobius"/>
    </source>
</evidence>
<dbReference type="EMBL" id="SJFN01000002">
    <property type="protein sequence ID" value="TBW40881.1"/>
    <property type="molecule type" value="Genomic_DNA"/>
</dbReference>
<evidence type="ECO:0000256" key="7">
    <source>
        <dbReference type="ARBA" id="ARBA00023098"/>
    </source>
</evidence>
<protein>
    <submittedName>
        <fullName evidence="14">Phosphatidylcholine/phosphatidylserine synthase</fullName>
    </submittedName>
</protein>
<dbReference type="PANTHER" id="PTHR14269:SF61">
    <property type="entry name" value="CDP-DIACYLGLYCEROL--SERINE O-PHOSPHATIDYLTRANSFERASE"/>
    <property type="match status" value="1"/>
</dbReference>
<organism evidence="14 15">
    <name type="scientific">Siculibacillus lacustris</name>
    <dbReference type="NCBI Taxonomy" id="1549641"/>
    <lineage>
        <taxon>Bacteria</taxon>
        <taxon>Pseudomonadati</taxon>
        <taxon>Pseudomonadota</taxon>
        <taxon>Alphaproteobacteria</taxon>
        <taxon>Hyphomicrobiales</taxon>
        <taxon>Ancalomicrobiaceae</taxon>
        <taxon>Siculibacillus</taxon>
    </lineage>
</organism>
<dbReference type="OrthoDB" id="9777147at2"/>
<dbReference type="InterPro" id="IPR043130">
    <property type="entry name" value="CDP-OH_PTrfase_TM_dom"/>
</dbReference>